<dbReference type="EMBL" id="JH816014">
    <property type="protein sequence ID" value="EKC23188.1"/>
    <property type="molecule type" value="Genomic_DNA"/>
</dbReference>
<dbReference type="InParanoid" id="K1PNF0"/>
<sequence>MIIFDIKITSHPPRTKESLHRHLMTTLIDRFLDGSRKEGHNFIAWKTHFKRYCNMPAQEDKGLRSDFSYLERRGLLSVGRYSILNKIFQKFDPRAVSFINKVSEEMAALPSENRIEKKTTTLKIDAYILPVEKAVEKALWEILHDTVTYIESTPDPIATTDETIELLNSNSTGGSKKKPKLKNLIDKSVKLIKELRDEKGSPNQVSYDVIKAIFHLYQKMRKTNHLKGLKVGPKGNFTLLADFSTEVDLKSCLTEGTMKTLKNDVSDFFASSYNWLGIDMKYGKVIVEVKEVKATEVKAKLKPSTIPLDIRTPERKIPVPTLHEICHLTFVLPDLLWASDSEGTIILVNPQGEVLDTLNTQSHECGKHAVTNTGELLYLDHGCVMRHVLGHGSKPLVTEITFGGWWEWSIFCSHQNGDILVGMTDENLDHGRVVRFNKLGKLMQTIEYDDRNKLLYSVPRYIVENVNRDVCTSDNAGIVVVDKTGKHRFTYDLKVPHGLCVNSHGHIIACNWTSAIHVINHNGHLLCIMGVETRDVISLSIDEEDNLYAGSDSSNIVSVYKVSLEKMFRK</sequence>
<dbReference type="AlphaFoldDB" id="K1PNF0"/>
<evidence type="ECO:0000313" key="1">
    <source>
        <dbReference type="EMBL" id="EKC23188.1"/>
    </source>
</evidence>
<reference evidence="1" key="1">
    <citation type="journal article" date="2012" name="Nature">
        <title>The oyster genome reveals stress adaptation and complexity of shell formation.</title>
        <authorList>
            <person name="Zhang G."/>
            <person name="Fang X."/>
            <person name="Guo X."/>
            <person name="Li L."/>
            <person name="Luo R."/>
            <person name="Xu F."/>
            <person name="Yang P."/>
            <person name="Zhang L."/>
            <person name="Wang X."/>
            <person name="Qi H."/>
            <person name="Xiong Z."/>
            <person name="Que H."/>
            <person name="Xie Y."/>
            <person name="Holland P.W."/>
            <person name="Paps J."/>
            <person name="Zhu Y."/>
            <person name="Wu F."/>
            <person name="Chen Y."/>
            <person name="Wang J."/>
            <person name="Peng C."/>
            <person name="Meng J."/>
            <person name="Yang L."/>
            <person name="Liu J."/>
            <person name="Wen B."/>
            <person name="Zhang N."/>
            <person name="Huang Z."/>
            <person name="Zhu Q."/>
            <person name="Feng Y."/>
            <person name="Mount A."/>
            <person name="Hedgecock D."/>
            <person name="Xu Z."/>
            <person name="Liu Y."/>
            <person name="Domazet-Loso T."/>
            <person name="Du Y."/>
            <person name="Sun X."/>
            <person name="Zhang S."/>
            <person name="Liu B."/>
            <person name="Cheng P."/>
            <person name="Jiang X."/>
            <person name="Li J."/>
            <person name="Fan D."/>
            <person name="Wang W."/>
            <person name="Fu W."/>
            <person name="Wang T."/>
            <person name="Wang B."/>
            <person name="Zhang J."/>
            <person name="Peng Z."/>
            <person name="Li Y."/>
            <person name="Li N."/>
            <person name="Wang J."/>
            <person name="Chen M."/>
            <person name="He Y."/>
            <person name="Tan F."/>
            <person name="Song X."/>
            <person name="Zheng Q."/>
            <person name="Huang R."/>
            <person name="Yang H."/>
            <person name="Du X."/>
            <person name="Chen L."/>
            <person name="Yang M."/>
            <person name="Gaffney P.M."/>
            <person name="Wang S."/>
            <person name="Luo L."/>
            <person name="She Z."/>
            <person name="Ming Y."/>
            <person name="Huang W."/>
            <person name="Zhang S."/>
            <person name="Huang B."/>
            <person name="Zhang Y."/>
            <person name="Qu T."/>
            <person name="Ni P."/>
            <person name="Miao G."/>
            <person name="Wang J."/>
            <person name="Wang Q."/>
            <person name="Steinberg C.E."/>
            <person name="Wang H."/>
            <person name="Li N."/>
            <person name="Qian L."/>
            <person name="Zhang G."/>
            <person name="Li Y."/>
            <person name="Yang H."/>
            <person name="Liu X."/>
            <person name="Wang J."/>
            <person name="Yin Y."/>
            <person name="Wang J."/>
        </authorList>
    </citation>
    <scope>NUCLEOTIDE SEQUENCE [LARGE SCALE GENOMIC DNA]</scope>
    <source>
        <strain evidence="1">05x7-T-G4-1.051#20</strain>
    </source>
</reference>
<gene>
    <name evidence="1" type="ORF">CGI_10017352</name>
</gene>
<name>K1PNF0_MAGGI</name>
<protein>
    <submittedName>
        <fullName evidence="1">Uncharacterized protein</fullName>
    </submittedName>
</protein>
<dbReference type="InterPro" id="IPR011042">
    <property type="entry name" value="6-blade_b-propeller_TolB-like"/>
</dbReference>
<dbReference type="Gene3D" id="2.120.10.30">
    <property type="entry name" value="TolB, C-terminal domain"/>
    <property type="match status" value="1"/>
</dbReference>
<accession>K1PNF0</accession>
<dbReference type="HOGENOM" id="CLU_478383_0_0_1"/>
<proteinExistence type="predicted"/>
<dbReference type="SUPFAM" id="SSF63829">
    <property type="entry name" value="Calcium-dependent phosphotriesterase"/>
    <property type="match status" value="1"/>
</dbReference>
<organism evidence="1">
    <name type="scientific">Magallana gigas</name>
    <name type="common">Pacific oyster</name>
    <name type="synonym">Crassostrea gigas</name>
    <dbReference type="NCBI Taxonomy" id="29159"/>
    <lineage>
        <taxon>Eukaryota</taxon>
        <taxon>Metazoa</taxon>
        <taxon>Spiralia</taxon>
        <taxon>Lophotrochozoa</taxon>
        <taxon>Mollusca</taxon>
        <taxon>Bivalvia</taxon>
        <taxon>Autobranchia</taxon>
        <taxon>Pteriomorphia</taxon>
        <taxon>Ostreida</taxon>
        <taxon>Ostreoidea</taxon>
        <taxon>Ostreidae</taxon>
        <taxon>Magallana</taxon>
    </lineage>
</organism>